<dbReference type="EMBL" id="AP024110">
    <property type="protein sequence ID" value="BCM24317.1"/>
    <property type="molecule type" value="Genomic_DNA"/>
</dbReference>
<keyword evidence="2" id="KW-1185">Reference proteome</keyword>
<dbReference type="KEGG" id="mpau:ZMTM_05760"/>
<dbReference type="RefSeq" id="WP_221764864.1">
    <property type="nucleotide sequence ID" value="NZ_AP024110.1"/>
</dbReference>
<reference evidence="1" key="1">
    <citation type="journal article" date="2021" name="Arch. Microbiol.">
        <title>Methyloradius palustris gen. nov., sp. nov., a methanol-oxidizing bacterium isolated from snow.</title>
        <authorList>
            <person name="Miyadera T."/>
            <person name="Kojima H."/>
            <person name="Fukui M."/>
        </authorList>
    </citation>
    <scope>NUCLEOTIDE SEQUENCE</scope>
    <source>
        <strain evidence="1">Zm11</strain>
    </source>
</reference>
<dbReference type="AlphaFoldDB" id="A0A8D5FYD6"/>
<evidence type="ECO:0000313" key="2">
    <source>
        <dbReference type="Proteomes" id="UP000826722"/>
    </source>
</evidence>
<proteinExistence type="predicted"/>
<gene>
    <name evidence="1" type="ORF">ZMTM_05760</name>
</gene>
<name>A0A8D5FYD6_9PROT</name>
<accession>A0A8D5FYD6</accession>
<evidence type="ECO:0000313" key="1">
    <source>
        <dbReference type="EMBL" id="BCM24317.1"/>
    </source>
</evidence>
<protein>
    <submittedName>
        <fullName evidence="1">Uncharacterized protein</fullName>
    </submittedName>
</protein>
<dbReference type="Proteomes" id="UP000826722">
    <property type="component" value="Chromosome"/>
</dbReference>
<organism evidence="1 2">
    <name type="scientific">Methyloradius palustris</name>
    <dbReference type="NCBI Taxonomy" id="2778876"/>
    <lineage>
        <taxon>Bacteria</taxon>
        <taxon>Pseudomonadati</taxon>
        <taxon>Pseudomonadota</taxon>
        <taxon>Betaproteobacteria</taxon>
        <taxon>Nitrosomonadales</taxon>
        <taxon>Methylophilaceae</taxon>
        <taxon>Methyloradius</taxon>
    </lineage>
</organism>
<sequence>MAIIRLGHRLRLTGGDAANYLKETGRSQLPRTVNEYNQAFIEAAASWALTDTPEGMLMSAVLLSFLLEE</sequence>